<feature type="compositionally biased region" description="Low complexity" evidence="1">
    <location>
        <begin position="142"/>
        <end position="151"/>
    </location>
</feature>
<proteinExistence type="predicted"/>
<dbReference type="Pfam" id="PF25545">
    <property type="entry name" value="DUF7924"/>
    <property type="match status" value="1"/>
</dbReference>
<feature type="compositionally biased region" description="Polar residues" evidence="1">
    <location>
        <begin position="425"/>
        <end position="437"/>
    </location>
</feature>
<comment type="caution">
    <text evidence="3">The sequence shown here is derived from an EMBL/GenBank/DDBJ whole genome shotgun (WGS) entry which is preliminary data.</text>
</comment>
<evidence type="ECO:0000313" key="4">
    <source>
        <dbReference type="Proteomes" id="UP000738349"/>
    </source>
</evidence>
<keyword evidence="4" id="KW-1185">Reference proteome</keyword>
<feature type="region of interest" description="Disordered" evidence="1">
    <location>
        <begin position="423"/>
        <end position="456"/>
    </location>
</feature>
<dbReference type="EMBL" id="JAGMUV010000019">
    <property type="protein sequence ID" value="KAH7127600.1"/>
    <property type="molecule type" value="Genomic_DNA"/>
</dbReference>
<feature type="domain" description="DUF7924" evidence="2">
    <location>
        <begin position="263"/>
        <end position="423"/>
    </location>
</feature>
<dbReference type="OrthoDB" id="5336565at2759"/>
<reference evidence="3" key="1">
    <citation type="journal article" date="2021" name="Nat. Commun.">
        <title>Genetic determinants of endophytism in the Arabidopsis root mycobiome.</title>
        <authorList>
            <person name="Mesny F."/>
            <person name="Miyauchi S."/>
            <person name="Thiergart T."/>
            <person name="Pickel B."/>
            <person name="Atanasova L."/>
            <person name="Karlsson M."/>
            <person name="Huettel B."/>
            <person name="Barry K.W."/>
            <person name="Haridas S."/>
            <person name="Chen C."/>
            <person name="Bauer D."/>
            <person name="Andreopoulos W."/>
            <person name="Pangilinan J."/>
            <person name="LaButti K."/>
            <person name="Riley R."/>
            <person name="Lipzen A."/>
            <person name="Clum A."/>
            <person name="Drula E."/>
            <person name="Henrissat B."/>
            <person name="Kohler A."/>
            <person name="Grigoriev I.V."/>
            <person name="Martin F.M."/>
            <person name="Hacquard S."/>
        </authorList>
    </citation>
    <scope>NUCLEOTIDE SEQUENCE</scope>
    <source>
        <strain evidence="3">MPI-CAGE-AT-0147</strain>
    </source>
</reference>
<accession>A0A9P9DXL2</accession>
<organism evidence="3 4">
    <name type="scientific">Dactylonectria macrodidyma</name>
    <dbReference type="NCBI Taxonomy" id="307937"/>
    <lineage>
        <taxon>Eukaryota</taxon>
        <taxon>Fungi</taxon>
        <taxon>Dikarya</taxon>
        <taxon>Ascomycota</taxon>
        <taxon>Pezizomycotina</taxon>
        <taxon>Sordariomycetes</taxon>
        <taxon>Hypocreomycetidae</taxon>
        <taxon>Hypocreales</taxon>
        <taxon>Nectriaceae</taxon>
        <taxon>Dactylonectria</taxon>
    </lineage>
</organism>
<evidence type="ECO:0000313" key="3">
    <source>
        <dbReference type="EMBL" id="KAH7127600.1"/>
    </source>
</evidence>
<evidence type="ECO:0000259" key="2">
    <source>
        <dbReference type="Pfam" id="PF25545"/>
    </source>
</evidence>
<dbReference type="InterPro" id="IPR057684">
    <property type="entry name" value="DUF7924"/>
</dbReference>
<feature type="region of interest" description="Disordered" evidence="1">
    <location>
        <begin position="125"/>
        <end position="152"/>
    </location>
</feature>
<gene>
    <name evidence="3" type="ORF">EDB81DRAFT_764761</name>
</gene>
<name>A0A9P9DXL2_9HYPO</name>
<evidence type="ECO:0000256" key="1">
    <source>
        <dbReference type="SAM" id="MobiDB-lite"/>
    </source>
</evidence>
<dbReference type="Proteomes" id="UP000738349">
    <property type="component" value="Unassembled WGS sequence"/>
</dbReference>
<protein>
    <recommendedName>
        <fullName evidence="2">DUF7924 domain-containing protein</fullName>
    </recommendedName>
</protein>
<dbReference type="AlphaFoldDB" id="A0A9P9DXL2"/>
<sequence length="456" mass="51044">MEDHDPTGTQKHGQVSCPIDRLKLSHPSFPPPSYFDNLSRQFLTKYALQELGRRNKKIPLALEPQQLGPLTRLTVAKWKKSHPSAESLIRHYDTKRWEQLRCYAKHGGPDLTDLRGFDQSSPLDYLMSQPSNLGRRKRAKTTESTKPTKTTGVYDRNFTQHLVDHGFFPVNYMYPDGRSAPKPENMNEILQALALPRASLSQLSDQHLVQFTEADAAAFKERDVVESVIPLIGGHLKNEKTIVRGLPFSNLCPLTDVLLVAGNPDQYHGARPEQLHQRVREELKHMIMPTTQMDLPIAPNFFVEVKGPEGAMAVMQRQACYAGALGARGMHSLQSYASRGPAHDNKAYTISATYFSGGLLKLYAHHLVHTSTPGAGVRTECVMTQLKGFDLTSDIEAFRNGVAAYQNAVEWCRLQRDQAIEQANRKVSSPWPSSNESETAENELAGDLQHPSKRPC</sequence>